<evidence type="ECO:0000313" key="2">
    <source>
        <dbReference type="Proteomes" id="UP000318578"/>
    </source>
</evidence>
<keyword evidence="2" id="KW-1185">Reference proteome</keyword>
<dbReference type="EMBL" id="VJZA01000113">
    <property type="protein sequence ID" value="TVT15678.1"/>
    <property type="molecule type" value="Genomic_DNA"/>
</dbReference>
<comment type="caution">
    <text evidence="1">The sequence shown here is derived from an EMBL/GenBank/DDBJ whole genome shotgun (WGS) entry which is preliminary data.</text>
</comment>
<proteinExistence type="predicted"/>
<gene>
    <name evidence="1" type="ORF">FNH06_35865</name>
</gene>
<organism evidence="1 2">
    <name type="scientific">Amycolatopsis acidiphila</name>
    <dbReference type="NCBI Taxonomy" id="715473"/>
    <lineage>
        <taxon>Bacteria</taxon>
        <taxon>Bacillati</taxon>
        <taxon>Actinomycetota</taxon>
        <taxon>Actinomycetes</taxon>
        <taxon>Pseudonocardiales</taxon>
        <taxon>Pseudonocardiaceae</taxon>
        <taxon>Amycolatopsis</taxon>
    </lineage>
</organism>
<protein>
    <submittedName>
        <fullName evidence="1">Uncharacterized protein</fullName>
    </submittedName>
</protein>
<dbReference type="OrthoDB" id="5566900at2"/>
<dbReference type="Proteomes" id="UP000318578">
    <property type="component" value="Unassembled WGS sequence"/>
</dbReference>
<name>A0A557ZUQ2_9PSEU</name>
<accession>A0A557ZUQ2</accession>
<sequence>MVTRTQYDELAVPYDEQSVTNAASAWFDRPDYFRTEQVEDSFTVGGRPLLRTAPRLLYFRAISERVPSGG</sequence>
<evidence type="ECO:0000313" key="1">
    <source>
        <dbReference type="EMBL" id="TVT15678.1"/>
    </source>
</evidence>
<dbReference type="RefSeq" id="WP_144645047.1">
    <property type="nucleotide sequence ID" value="NZ_BNAX01000001.1"/>
</dbReference>
<dbReference type="AlphaFoldDB" id="A0A557ZUQ2"/>
<reference evidence="1 2" key="1">
    <citation type="submission" date="2019-07" db="EMBL/GenBank/DDBJ databases">
        <title>New species of Amycolatopsis and Streptomyces.</title>
        <authorList>
            <person name="Duangmal K."/>
            <person name="Teo W.F.A."/>
            <person name="Lipun K."/>
        </authorList>
    </citation>
    <scope>NUCLEOTIDE SEQUENCE [LARGE SCALE GENOMIC DNA]</scope>
    <source>
        <strain evidence="1 2">JCM 30562</strain>
    </source>
</reference>